<evidence type="ECO:0000256" key="3">
    <source>
        <dbReference type="ARBA" id="ARBA00022989"/>
    </source>
</evidence>
<evidence type="ECO:0000313" key="7">
    <source>
        <dbReference type="EMBL" id="RXH58279.1"/>
    </source>
</evidence>
<organism evidence="7 8">
    <name type="scientific">Granulicella sibirica</name>
    <dbReference type="NCBI Taxonomy" id="2479048"/>
    <lineage>
        <taxon>Bacteria</taxon>
        <taxon>Pseudomonadati</taxon>
        <taxon>Acidobacteriota</taxon>
        <taxon>Terriglobia</taxon>
        <taxon>Terriglobales</taxon>
        <taxon>Acidobacteriaceae</taxon>
        <taxon>Granulicella</taxon>
    </lineage>
</organism>
<reference evidence="8" key="2">
    <citation type="submission" date="2019-02" db="EMBL/GenBank/DDBJ databases">
        <title>Granulicella sibirica sp. nov., a psychrotolerant acidobacterium isolated from an organic soil layer in forested tundra, West Siberia.</title>
        <authorList>
            <person name="Oshkin I.Y."/>
            <person name="Kulichevskaya I.S."/>
            <person name="Rijpstra W.I.C."/>
            <person name="Sinninghe Damste J.S."/>
            <person name="Rakitin A.L."/>
            <person name="Ravin N.V."/>
            <person name="Dedysh S.N."/>
        </authorList>
    </citation>
    <scope>NUCLEOTIDE SEQUENCE [LARGE SCALE GENOMIC DNA]</scope>
    <source>
        <strain evidence="8">AF10</strain>
    </source>
</reference>
<feature type="domain" description="ABC transmembrane type-1" evidence="6">
    <location>
        <begin position="1"/>
        <end position="63"/>
    </location>
</feature>
<reference evidence="7 8" key="1">
    <citation type="submission" date="2018-11" db="EMBL/GenBank/DDBJ databases">
        <authorList>
            <person name="Mardanov A.V."/>
            <person name="Ravin N.V."/>
            <person name="Dedysh S.N."/>
        </authorList>
    </citation>
    <scope>NUCLEOTIDE SEQUENCE [LARGE SCALE GENOMIC DNA]</scope>
    <source>
        <strain evidence="7 8">AF10</strain>
    </source>
</reference>
<dbReference type="EMBL" id="RDSM01000001">
    <property type="protein sequence ID" value="RXH58279.1"/>
    <property type="molecule type" value="Genomic_DNA"/>
</dbReference>
<dbReference type="InterPro" id="IPR000515">
    <property type="entry name" value="MetI-like"/>
</dbReference>
<evidence type="ECO:0000256" key="4">
    <source>
        <dbReference type="ARBA" id="ARBA00023136"/>
    </source>
</evidence>
<evidence type="ECO:0000256" key="2">
    <source>
        <dbReference type="ARBA" id="ARBA00022692"/>
    </source>
</evidence>
<keyword evidence="2 5" id="KW-0812">Transmembrane</keyword>
<feature type="transmembrane region" description="Helical" evidence="5">
    <location>
        <begin position="39"/>
        <end position="61"/>
    </location>
</feature>
<evidence type="ECO:0000313" key="8">
    <source>
        <dbReference type="Proteomes" id="UP000289437"/>
    </source>
</evidence>
<sequence>MKLAVTTAMIGAVVGEWFGAPTGLGIVILNTMQNFQIPLMWAAVLVVAAISLTGYGVIGLVEQVVDRRRS</sequence>
<keyword evidence="8" id="KW-1185">Reference proteome</keyword>
<keyword evidence="3 5" id="KW-1133">Transmembrane helix</keyword>
<dbReference type="Pfam" id="PF00528">
    <property type="entry name" value="BPD_transp_1"/>
    <property type="match status" value="1"/>
</dbReference>
<dbReference type="Proteomes" id="UP000289437">
    <property type="component" value="Unassembled WGS sequence"/>
</dbReference>
<evidence type="ECO:0000256" key="1">
    <source>
        <dbReference type="ARBA" id="ARBA00004141"/>
    </source>
</evidence>
<evidence type="ECO:0000256" key="5">
    <source>
        <dbReference type="SAM" id="Phobius"/>
    </source>
</evidence>
<protein>
    <submittedName>
        <fullName evidence="7">Hydroxymethylpyrimidine ABC transporter, transmembrane component</fullName>
    </submittedName>
</protein>
<comment type="caution">
    <text evidence="7">The sequence shown here is derived from an EMBL/GenBank/DDBJ whole genome shotgun (WGS) entry which is preliminary data.</text>
</comment>
<name>A0A4Q0T8B2_9BACT</name>
<gene>
    <name evidence="7" type="ORF">GRAN_1589</name>
</gene>
<dbReference type="AlphaFoldDB" id="A0A4Q0T8B2"/>
<comment type="subcellular location">
    <subcellularLocation>
        <location evidence="1">Membrane</location>
        <topology evidence="1">Multi-pass membrane protein</topology>
    </subcellularLocation>
</comment>
<dbReference type="GO" id="GO:0016020">
    <property type="term" value="C:membrane"/>
    <property type="evidence" value="ECO:0007669"/>
    <property type="project" value="UniProtKB-SubCell"/>
</dbReference>
<accession>A0A4Q0T8B2</accession>
<dbReference type="GO" id="GO:0055085">
    <property type="term" value="P:transmembrane transport"/>
    <property type="evidence" value="ECO:0007669"/>
    <property type="project" value="InterPro"/>
</dbReference>
<proteinExistence type="predicted"/>
<evidence type="ECO:0000259" key="6">
    <source>
        <dbReference type="Pfam" id="PF00528"/>
    </source>
</evidence>
<keyword evidence="4 5" id="KW-0472">Membrane</keyword>